<reference evidence="4" key="1">
    <citation type="submission" date="2021-01" db="EMBL/GenBank/DDBJ databases">
        <title>Genome seq and assembly of Tabrizicola sp. KVB23.</title>
        <authorList>
            <person name="Chhetri G."/>
        </authorList>
    </citation>
    <scope>NUCLEOTIDE SEQUENCE</scope>
    <source>
        <strain evidence="4">KVB23</strain>
    </source>
</reference>
<keyword evidence="5" id="KW-1185">Reference proteome</keyword>
<evidence type="ECO:0000256" key="3">
    <source>
        <dbReference type="HAMAP-Rule" id="MF_01384"/>
    </source>
</evidence>
<dbReference type="AlphaFoldDB" id="A0A8J7MVB3"/>
<dbReference type="Proteomes" id="UP000619033">
    <property type="component" value="Unassembled WGS sequence"/>
</dbReference>
<proteinExistence type="inferred from homology"/>
<evidence type="ECO:0000256" key="1">
    <source>
        <dbReference type="ARBA" id="ARBA00007177"/>
    </source>
</evidence>
<evidence type="ECO:0000313" key="5">
    <source>
        <dbReference type="Proteomes" id="UP000619033"/>
    </source>
</evidence>
<name>A0A8J7MVB3_9RHOB</name>
<dbReference type="InterPro" id="IPR002669">
    <property type="entry name" value="UreD"/>
</dbReference>
<dbReference type="GO" id="GO:0005737">
    <property type="term" value="C:cytoplasm"/>
    <property type="evidence" value="ECO:0007669"/>
    <property type="project" value="UniProtKB-SubCell"/>
</dbReference>
<comment type="caution">
    <text evidence="4">The sequence shown here is derived from an EMBL/GenBank/DDBJ whole genome shotgun (WGS) entry which is preliminary data.</text>
</comment>
<keyword evidence="3" id="KW-0963">Cytoplasm</keyword>
<dbReference type="RefSeq" id="WP_202661701.1">
    <property type="nucleotide sequence ID" value="NZ_JAESVP010000006.1"/>
</dbReference>
<dbReference type="Pfam" id="PF01774">
    <property type="entry name" value="UreD"/>
    <property type="match status" value="1"/>
</dbReference>
<dbReference type="HAMAP" id="MF_01384">
    <property type="entry name" value="UreD"/>
    <property type="match status" value="1"/>
</dbReference>
<keyword evidence="2 3" id="KW-0143">Chaperone</keyword>
<comment type="subunit">
    <text evidence="3">UreD, UreF and UreG form a complex that acts as a GTP-hydrolysis-dependent molecular chaperone, activating the urease apoprotein by helping to assemble the nickel containing metallocenter of UreC. The UreE protein probably delivers the nickel.</text>
</comment>
<sequence length="279" mass="30059">MFDNAPTAVMQRSRGLARAGFALRDGAVRLTELQQAGSGKAMLPRLAGDVPEVVFLNTSGGLTSGDRLGFDLTVGPRARVCATTQTAERAYSADSDAAKVDMTARVGAGGRLDWLPQETLLYEGSNLTRRTTIDLAGDATCLLCESLVLGRLAMGEEPQFARLDDRRLIRRDHRPVWADALRLNPAALGRQASPALLGGARAMAVIAFVTQGAEDALPPVRQLLTEPEVTAAASGWDGRLLVRLLARDGWPLRRQLARVLHLLSGRPLPRVWQMHGVLA</sequence>
<dbReference type="PANTHER" id="PTHR33643">
    <property type="entry name" value="UREASE ACCESSORY PROTEIN D"/>
    <property type="match status" value="1"/>
</dbReference>
<organism evidence="4 5">
    <name type="scientific">Fuscibacter oryzae</name>
    <dbReference type="NCBI Taxonomy" id="2803939"/>
    <lineage>
        <taxon>Bacteria</taxon>
        <taxon>Pseudomonadati</taxon>
        <taxon>Pseudomonadota</taxon>
        <taxon>Alphaproteobacteria</taxon>
        <taxon>Rhodobacterales</taxon>
        <taxon>Paracoccaceae</taxon>
        <taxon>Fuscibacter</taxon>
    </lineage>
</organism>
<comment type="function">
    <text evidence="3">Required for maturation of urease via the functional incorporation of the urease nickel metallocenter.</text>
</comment>
<dbReference type="PANTHER" id="PTHR33643:SF1">
    <property type="entry name" value="UREASE ACCESSORY PROTEIN D"/>
    <property type="match status" value="1"/>
</dbReference>
<dbReference type="EMBL" id="JAESVP010000006">
    <property type="protein sequence ID" value="MBL4929168.1"/>
    <property type="molecule type" value="Genomic_DNA"/>
</dbReference>
<gene>
    <name evidence="3" type="primary">ureD</name>
    <name evidence="4" type="ORF">JI744_13720</name>
</gene>
<comment type="similarity">
    <text evidence="1 3">Belongs to the UreD family.</text>
</comment>
<keyword evidence="3" id="KW-0996">Nickel insertion</keyword>
<evidence type="ECO:0000313" key="4">
    <source>
        <dbReference type="EMBL" id="MBL4929168.1"/>
    </source>
</evidence>
<evidence type="ECO:0000256" key="2">
    <source>
        <dbReference type="ARBA" id="ARBA00023186"/>
    </source>
</evidence>
<dbReference type="GO" id="GO:0016151">
    <property type="term" value="F:nickel cation binding"/>
    <property type="evidence" value="ECO:0007669"/>
    <property type="project" value="UniProtKB-UniRule"/>
</dbReference>
<comment type="subcellular location">
    <subcellularLocation>
        <location evidence="3">Cytoplasm</location>
    </subcellularLocation>
</comment>
<accession>A0A8J7MVB3</accession>
<protein>
    <recommendedName>
        <fullName evidence="3">Urease accessory protein UreD</fullName>
    </recommendedName>
</protein>